<dbReference type="Gene3D" id="3.90.180.10">
    <property type="entry name" value="Medium-chain alcohol dehydrogenases, catalytic domain"/>
    <property type="match status" value="1"/>
</dbReference>
<dbReference type="GO" id="GO:0016491">
    <property type="term" value="F:oxidoreductase activity"/>
    <property type="evidence" value="ECO:0007669"/>
    <property type="project" value="InterPro"/>
</dbReference>
<gene>
    <name evidence="2" type="primary">ppsC_3</name>
    <name evidence="2" type="ORF">ROA7023_04069</name>
</gene>
<dbReference type="Gene3D" id="3.40.50.720">
    <property type="entry name" value="NAD(P)-binding Rossmann-like Domain"/>
    <property type="match status" value="1"/>
</dbReference>
<dbReference type="InterPro" id="IPR011032">
    <property type="entry name" value="GroES-like_sf"/>
</dbReference>
<dbReference type="InterPro" id="IPR051397">
    <property type="entry name" value="Zn-ADH-like_protein"/>
</dbReference>
<evidence type="ECO:0000313" key="3">
    <source>
        <dbReference type="Proteomes" id="UP000193900"/>
    </source>
</evidence>
<dbReference type="SUPFAM" id="SSF50129">
    <property type="entry name" value="GroES-like"/>
    <property type="match status" value="1"/>
</dbReference>
<proteinExistence type="predicted"/>
<dbReference type="InterPro" id="IPR013149">
    <property type="entry name" value="ADH-like_C"/>
</dbReference>
<dbReference type="Pfam" id="PF00107">
    <property type="entry name" value="ADH_zinc_N"/>
    <property type="match status" value="1"/>
</dbReference>
<dbReference type="AlphaFoldDB" id="A0A1Y5TXS0"/>
<sequence>MKAFRVISHDAPPRLAETQVAVPGRGEVLLRIEACGLNHADLLMARGTYQETPPAPFTLGLEVCGVVLSAGEGVDWPRAGQRVAVFSGQGGLAEQGVFPASRCRAVPEGMPPEVAAGFQIAYGTAHLGLTRRGRLAPGETLLVLGAGGGVGLAAVEVGAALGARVIAVARGADKAAAAQAAGAAETLDSAAPDLKGALKAFGGVDVVFDAVGGDLFRAALSACRPEARILLIGFAGGNLPEIRANHLLVKNVSVEGVYWGG</sequence>
<dbReference type="GO" id="GO:0004315">
    <property type="term" value="F:3-oxoacyl-[acyl-carrier-protein] synthase activity"/>
    <property type="evidence" value="ECO:0007669"/>
    <property type="project" value="UniProtKB-EC"/>
</dbReference>
<dbReference type="RefSeq" id="WP_085880781.1">
    <property type="nucleotide sequence ID" value="NZ_FWFZ01000039.1"/>
</dbReference>
<dbReference type="SUPFAM" id="SSF51735">
    <property type="entry name" value="NAD(P)-binding Rossmann-fold domains"/>
    <property type="match status" value="1"/>
</dbReference>
<dbReference type="Proteomes" id="UP000193900">
    <property type="component" value="Unassembled WGS sequence"/>
</dbReference>
<dbReference type="SMART" id="SM00829">
    <property type="entry name" value="PKS_ER"/>
    <property type="match status" value="1"/>
</dbReference>
<dbReference type="Pfam" id="PF08240">
    <property type="entry name" value="ADH_N"/>
    <property type="match status" value="1"/>
</dbReference>
<keyword evidence="3" id="KW-1185">Reference proteome</keyword>
<dbReference type="InterPro" id="IPR013154">
    <property type="entry name" value="ADH-like_N"/>
</dbReference>
<reference evidence="2 3" key="1">
    <citation type="submission" date="2017-03" db="EMBL/GenBank/DDBJ databases">
        <authorList>
            <person name="Afonso C.L."/>
            <person name="Miller P.J."/>
            <person name="Scott M.A."/>
            <person name="Spackman E."/>
            <person name="Goraichik I."/>
            <person name="Dimitrov K.M."/>
            <person name="Suarez D.L."/>
            <person name="Swayne D.E."/>
        </authorList>
    </citation>
    <scope>NUCLEOTIDE SEQUENCE [LARGE SCALE GENOMIC DNA]</scope>
    <source>
        <strain evidence="2 3">CECT 7023</strain>
    </source>
</reference>
<feature type="domain" description="Enoyl reductase (ER)" evidence="1">
    <location>
        <begin position="8"/>
        <end position="252"/>
    </location>
</feature>
<dbReference type="PANTHER" id="PTHR43677">
    <property type="entry name" value="SHORT-CHAIN DEHYDROGENASE/REDUCTASE"/>
    <property type="match status" value="1"/>
</dbReference>
<dbReference type="OrthoDB" id="4190732at2"/>
<organism evidence="2 3">
    <name type="scientific">Roseisalinus antarcticus</name>
    <dbReference type="NCBI Taxonomy" id="254357"/>
    <lineage>
        <taxon>Bacteria</taxon>
        <taxon>Pseudomonadati</taxon>
        <taxon>Pseudomonadota</taxon>
        <taxon>Alphaproteobacteria</taxon>
        <taxon>Rhodobacterales</taxon>
        <taxon>Roseobacteraceae</taxon>
        <taxon>Roseisalinus</taxon>
    </lineage>
</organism>
<evidence type="ECO:0000259" key="1">
    <source>
        <dbReference type="SMART" id="SM00829"/>
    </source>
</evidence>
<name>A0A1Y5TXS0_9RHOB</name>
<protein>
    <submittedName>
        <fullName evidence="2">Phthiocerol synthesis polyketide synthase type I PpsC</fullName>
        <ecNumber evidence="2">2.3.1.41</ecNumber>
    </submittedName>
</protein>
<evidence type="ECO:0000313" key="2">
    <source>
        <dbReference type="EMBL" id="SLN75977.1"/>
    </source>
</evidence>
<accession>A0A1Y5TXS0</accession>
<dbReference type="InterPro" id="IPR020843">
    <property type="entry name" value="ER"/>
</dbReference>
<dbReference type="EC" id="2.3.1.41" evidence="2"/>
<dbReference type="PANTHER" id="PTHR43677:SF4">
    <property type="entry name" value="QUINONE OXIDOREDUCTASE-LIKE PROTEIN 2"/>
    <property type="match status" value="1"/>
</dbReference>
<dbReference type="EMBL" id="FWFZ01000039">
    <property type="protein sequence ID" value="SLN75977.1"/>
    <property type="molecule type" value="Genomic_DNA"/>
</dbReference>
<keyword evidence="2" id="KW-0808">Transferase</keyword>
<keyword evidence="2" id="KW-0012">Acyltransferase</keyword>
<dbReference type="InterPro" id="IPR036291">
    <property type="entry name" value="NAD(P)-bd_dom_sf"/>
</dbReference>